<accession>A0ACC3S428</accession>
<sequence length="255" mass="28255">MDSVYHSHYAPAPKSNKRTYCPNIDTKASNFAIPSAVSNHGIWTPPQSATADRRPSFDASISGLSSSATLSPQPPSTPHNENIVTDDFVLIRPNDSFSESEGLPNLTSNCILQTPMRQSSMYTQAPHTTDERSYQQYIDHGMTHRLHGQVRSEPRSQMHYDHSQWEQFTPTEVFSTPAPMMPTQAIASVGLTPSLFSDYHQVPSSAAASQSSPHGSGNTVRVFPQPRTFASSAPRRSRPTIMELLRLRPELRHLA</sequence>
<proteinExistence type="predicted"/>
<reference evidence="1" key="1">
    <citation type="submission" date="2024-02" db="EMBL/GenBank/DDBJ databases">
        <title>Metagenome Assembled Genome of Zalaria obscura JY119.</title>
        <authorList>
            <person name="Vighnesh L."/>
            <person name="Jagadeeshwari U."/>
            <person name="Venkata Ramana C."/>
            <person name="Sasikala C."/>
        </authorList>
    </citation>
    <scope>NUCLEOTIDE SEQUENCE</scope>
    <source>
        <strain evidence="1">JY119</strain>
    </source>
</reference>
<gene>
    <name evidence="1" type="ORF">M8818_007470</name>
</gene>
<comment type="caution">
    <text evidence="1">The sequence shown here is derived from an EMBL/GenBank/DDBJ whole genome shotgun (WGS) entry which is preliminary data.</text>
</comment>
<protein>
    <submittedName>
        <fullName evidence="1">Uncharacterized protein</fullName>
    </submittedName>
</protein>
<evidence type="ECO:0000313" key="1">
    <source>
        <dbReference type="EMBL" id="KAK8194282.1"/>
    </source>
</evidence>
<dbReference type="EMBL" id="JAMKPW020000043">
    <property type="protein sequence ID" value="KAK8194282.1"/>
    <property type="molecule type" value="Genomic_DNA"/>
</dbReference>
<name>A0ACC3S428_9PEZI</name>
<keyword evidence="2" id="KW-1185">Reference proteome</keyword>
<evidence type="ECO:0000313" key="2">
    <source>
        <dbReference type="Proteomes" id="UP001320706"/>
    </source>
</evidence>
<organism evidence="1 2">
    <name type="scientific">Zalaria obscura</name>
    <dbReference type="NCBI Taxonomy" id="2024903"/>
    <lineage>
        <taxon>Eukaryota</taxon>
        <taxon>Fungi</taxon>
        <taxon>Dikarya</taxon>
        <taxon>Ascomycota</taxon>
        <taxon>Pezizomycotina</taxon>
        <taxon>Dothideomycetes</taxon>
        <taxon>Dothideomycetidae</taxon>
        <taxon>Dothideales</taxon>
        <taxon>Zalariaceae</taxon>
        <taxon>Zalaria</taxon>
    </lineage>
</organism>
<dbReference type="Proteomes" id="UP001320706">
    <property type="component" value="Unassembled WGS sequence"/>
</dbReference>